<proteinExistence type="inferred from homology"/>
<keyword evidence="6 9" id="KW-0472">Membrane</keyword>
<dbReference type="InterPro" id="IPR020846">
    <property type="entry name" value="MFS_dom"/>
</dbReference>
<evidence type="ECO:0000313" key="11">
    <source>
        <dbReference type="EMBL" id="CZR66875.1"/>
    </source>
</evidence>
<dbReference type="SUPFAM" id="SSF103473">
    <property type="entry name" value="MFS general substrate transporter"/>
    <property type="match status" value="1"/>
</dbReference>
<feature type="compositionally biased region" description="Basic and acidic residues" evidence="8">
    <location>
        <begin position="1"/>
        <end position="15"/>
    </location>
</feature>
<protein>
    <submittedName>
        <fullName evidence="11">Probable transporter (Major facilitator superfamily)</fullName>
    </submittedName>
</protein>
<dbReference type="EMBL" id="FJOG01000040">
    <property type="protein sequence ID" value="CZR66875.1"/>
    <property type="molecule type" value="Genomic_DNA"/>
</dbReference>
<feature type="transmembrane region" description="Helical" evidence="9">
    <location>
        <begin position="211"/>
        <end position="232"/>
    </location>
</feature>
<dbReference type="AlphaFoldDB" id="A0A1L7XPA2"/>
<dbReference type="PANTHER" id="PTHR48020:SF13">
    <property type="entry name" value="MAJOR FACILITATOR SUPERFAMILY (MFS) PROFILE DOMAIN-CONTAINING PROTEIN"/>
    <property type="match status" value="1"/>
</dbReference>
<dbReference type="GO" id="GO:0015798">
    <property type="term" value="P:myo-inositol transport"/>
    <property type="evidence" value="ECO:0007669"/>
    <property type="project" value="UniProtKB-ARBA"/>
</dbReference>
<accession>A0A1L7XPA2</accession>
<dbReference type="InterPro" id="IPR050814">
    <property type="entry name" value="Myo-inositol_Transporter"/>
</dbReference>
<feature type="transmembrane region" description="Helical" evidence="9">
    <location>
        <begin position="244"/>
        <end position="267"/>
    </location>
</feature>
<gene>
    <name evidence="11" type="ORF">PAC_16776</name>
</gene>
<evidence type="ECO:0000256" key="8">
    <source>
        <dbReference type="SAM" id="MobiDB-lite"/>
    </source>
</evidence>
<dbReference type="InterPro" id="IPR005828">
    <property type="entry name" value="MFS_sugar_transport-like"/>
</dbReference>
<keyword evidence="4 9" id="KW-0812">Transmembrane</keyword>
<evidence type="ECO:0000256" key="1">
    <source>
        <dbReference type="ARBA" id="ARBA00004141"/>
    </source>
</evidence>
<dbReference type="Pfam" id="PF00083">
    <property type="entry name" value="Sugar_tr"/>
    <property type="match status" value="1"/>
</dbReference>
<dbReference type="FunFam" id="1.20.1250.20:FF:000474">
    <property type="entry name" value="Sugar transporter, putative"/>
    <property type="match status" value="1"/>
</dbReference>
<dbReference type="PROSITE" id="PS00217">
    <property type="entry name" value="SUGAR_TRANSPORT_2"/>
    <property type="match status" value="1"/>
</dbReference>
<dbReference type="InterPro" id="IPR036259">
    <property type="entry name" value="MFS_trans_sf"/>
</dbReference>
<reference evidence="11 12" key="1">
    <citation type="submission" date="2016-03" db="EMBL/GenBank/DDBJ databases">
        <authorList>
            <person name="Ploux O."/>
        </authorList>
    </citation>
    <scope>NUCLEOTIDE SEQUENCE [LARGE SCALE GENOMIC DNA]</scope>
    <source>
        <strain evidence="11 12">UAMH 11012</strain>
    </source>
</reference>
<dbReference type="PRINTS" id="PR00171">
    <property type="entry name" value="SUGRTRNSPORT"/>
</dbReference>
<evidence type="ECO:0000256" key="3">
    <source>
        <dbReference type="ARBA" id="ARBA00022448"/>
    </source>
</evidence>
<feature type="transmembrane region" description="Helical" evidence="9">
    <location>
        <begin position="154"/>
        <end position="175"/>
    </location>
</feature>
<evidence type="ECO:0000256" key="4">
    <source>
        <dbReference type="ARBA" id="ARBA00022692"/>
    </source>
</evidence>
<evidence type="ECO:0000256" key="9">
    <source>
        <dbReference type="SAM" id="Phobius"/>
    </source>
</evidence>
<name>A0A1L7XPA2_9HELO</name>
<dbReference type="NCBIfam" id="TIGR00879">
    <property type="entry name" value="SP"/>
    <property type="match status" value="1"/>
</dbReference>
<dbReference type="GO" id="GO:0022857">
    <property type="term" value="F:transmembrane transporter activity"/>
    <property type="evidence" value="ECO:0007669"/>
    <property type="project" value="InterPro"/>
</dbReference>
<keyword evidence="12" id="KW-1185">Reference proteome</keyword>
<dbReference type="InterPro" id="IPR005829">
    <property type="entry name" value="Sugar_transporter_CS"/>
</dbReference>
<sequence length="632" mass="70350">MSENEKALASEEKENAAQAPELELIDASVRRQSVALNIVENPLKRSSKEQTTTNARAFAESHGMTEHAALFGRAALVARDSDRFEMLAELDEQERAALIYERDHKWHGPYMLWYSIGLCAMGAATQGWDQTGSNGANLSFPQEFGIAGKGRDEWIVGVINAIIFLTAGLIGAFIVDPLNHYLGRRGEIFLTACCLTATPIGSAFAKSWQGLFAARFVMGIGIGAKNATVPIYSAEMAPARIRGALVMFWQLWVVAGIFLGFAANVIVKDTGRIAWRLQLGSAFIPSFILGIGIFFCPESPRWLMKHGKIAQGFQSMVQLRAHPIIAARDYYYSYIIYEEEIKLAGGEGYFSRLWDCFRVPRIRRANYGASTVMIAQQMCGINIISFYSSTIFERVGYTPTQALYASLGYGAVQVVFTIPTLFLIDTKGRRTLTLITFPLMCIFLLAAGLSLLKHTGSRGEQIGPVVLFVYLFTIAYSMGEGPVAFQYSAEVFPTIQREQGMAWAVCINNTFGEQFRKSIDISLTELCIAGILSLTFPRMQTVMTPTGAFGFYAGLNLIAWFMIFCFVRETKQLTLEEIDQVFSVPTKSFLNYELTVWLPYFFKRHIFRQKIAKPPPIIEKADILDVDAITGA</sequence>
<dbReference type="InterPro" id="IPR003663">
    <property type="entry name" value="Sugar/inositol_transpt"/>
</dbReference>
<evidence type="ECO:0000256" key="5">
    <source>
        <dbReference type="ARBA" id="ARBA00022989"/>
    </source>
</evidence>
<feature type="transmembrane region" description="Helical" evidence="9">
    <location>
        <begin position="407"/>
        <end position="424"/>
    </location>
</feature>
<feature type="transmembrane region" description="Helical" evidence="9">
    <location>
        <begin position="431"/>
        <end position="449"/>
    </location>
</feature>
<dbReference type="OrthoDB" id="5290825at2759"/>
<comment type="subcellular location">
    <subcellularLocation>
        <location evidence="1">Membrane</location>
        <topology evidence="1">Multi-pass membrane protein</topology>
    </subcellularLocation>
</comment>
<feature type="transmembrane region" description="Helical" evidence="9">
    <location>
        <begin position="367"/>
        <end position="387"/>
    </location>
</feature>
<feature type="domain" description="Major facilitator superfamily (MFS) profile" evidence="10">
    <location>
        <begin position="115"/>
        <end position="571"/>
    </location>
</feature>
<dbReference type="PANTHER" id="PTHR48020">
    <property type="entry name" value="PROTON MYO-INOSITOL COTRANSPORTER"/>
    <property type="match status" value="1"/>
</dbReference>
<feature type="region of interest" description="Disordered" evidence="8">
    <location>
        <begin position="1"/>
        <end position="22"/>
    </location>
</feature>
<keyword evidence="3 7" id="KW-0813">Transport</keyword>
<dbReference type="PROSITE" id="PS50850">
    <property type="entry name" value="MFS"/>
    <property type="match status" value="1"/>
</dbReference>
<dbReference type="Gene3D" id="1.20.1250.20">
    <property type="entry name" value="MFS general substrate transporter like domains"/>
    <property type="match status" value="1"/>
</dbReference>
<keyword evidence="5 9" id="KW-1133">Transmembrane helix</keyword>
<evidence type="ECO:0000256" key="6">
    <source>
        <dbReference type="ARBA" id="ARBA00023136"/>
    </source>
</evidence>
<dbReference type="GO" id="GO:0016020">
    <property type="term" value="C:membrane"/>
    <property type="evidence" value="ECO:0007669"/>
    <property type="project" value="UniProtKB-SubCell"/>
</dbReference>
<feature type="transmembrane region" description="Helical" evidence="9">
    <location>
        <begin position="187"/>
        <end position="205"/>
    </location>
</feature>
<dbReference type="Proteomes" id="UP000184330">
    <property type="component" value="Unassembled WGS sequence"/>
</dbReference>
<evidence type="ECO:0000259" key="10">
    <source>
        <dbReference type="PROSITE" id="PS50850"/>
    </source>
</evidence>
<feature type="transmembrane region" description="Helical" evidence="9">
    <location>
        <begin position="549"/>
        <end position="567"/>
    </location>
</feature>
<organism evidence="11 12">
    <name type="scientific">Phialocephala subalpina</name>
    <dbReference type="NCBI Taxonomy" id="576137"/>
    <lineage>
        <taxon>Eukaryota</taxon>
        <taxon>Fungi</taxon>
        <taxon>Dikarya</taxon>
        <taxon>Ascomycota</taxon>
        <taxon>Pezizomycotina</taxon>
        <taxon>Leotiomycetes</taxon>
        <taxon>Helotiales</taxon>
        <taxon>Mollisiaceae</taxon>
        <taxon>Phialocephala</taxon>
        <taxon>Phialocephala fortinii species complex</taxon>
    </lineage>
</organism>
<evidence type="ECO:0000256" key="2">
    <source>
        <dbReference type="ARBA" id="ARBA00010992"/>
    </source>
</evidence>
<feature type="transmembrane region" description="Helical" evidence="9">
    <location>
        <begin position="461"/>
        <end position="479"/>
    </location>
</feature>
<evidence type="ECO:0000313" key="12">
    <source>
        <dbReference type="Proteomes" id="UP000184330"/>
    </source>
</evidence>
<evidence type="ECO:0000256" key="7">
    <source>
        <dbReference type="RuleBase" id="RU003346"/>
    </source>
</evidence>
<comment type="similarity">
    <text evidence="2 7">Belongs to the major facilitator superfamily. Sugar transporter (TC 2.A.1.1) family.</text>
</comment>
<feature type="transmembrane region" description="Helical" evidence="9">
    <location>
        <begin position="273"/>
        <end position="296"/>
    </location>
</feature>
<dbReference type="GO" id="GO:0015791">
    <property type="term" value="P:polyol transmembrane transport"/>
    <property type="evidence" value="ECO:0007669"/>
    <property type="project" value="UniProtKB-ARBA"/>
</dbReference>